<dbReference type="GO" id="GO:0016787">
    <property type="term" value="F:hydrolase activity"/>
    <property type="evidence" value="ECO:0007669"/>
    <property type="project" value="UniProtKB-KW"/>
</dbReference>
<evidence type="ECO:0000313" key="5">
    <source>
        <dbReference type="EMBL" id="WIM96378.1"/>
    </source>
</evidence>
<feature type="transmembrane region" description="Helical" evidence="2">
    <location>
        <begin position="438"/>
        <end position="455"/>
    </location>
</feature>
<keyword evidence="1 5" id="KW-0378">Hydrolase</keyword>
<feature type="transmembrane region" description="Helical" evidence="2">
    <location>
        <begin position="325"/>
        <end position="348"/>
    </location>
</feature>
<dbReference type="PANTHER" id="PTHR43265:SF1">
    <property type="entry name" value="ESTERASE ESTD"/>
    <property type="match status" value="1"/>
</dbReference>
<organism evidence="5 6">
    <name type="scientific">Actinoplanes oblitus</name>
    <dbReference type="NCBI Taxonomy" id="3040509"/>
    <lineage>
        <taxon>Bacteria</taxon>
        <taxon>Bacillati</taxon>
        <taxon>Actinomycetota</taxon>
        <taxon>Actinomycetes</taxon>
        <taxon>Micromonosporales</taxon>
        <taxon>Micromonosporaceae</taxon>
        <taxon>Actinoplanes</taxon>
    </lineage>
</organism>
<dbReference type="InterPro" id="IPR053145">
    <property type="entry name" value="AB_hydrolase_Est10"/>
</dbReference>
<dbReference type="InterPro" id="IPR001375">
    <property type="entry name" value="Peptidase_S9_cat"/>
</dbReference>
<proteinExistence type="predicted"/>
<evidence type="ECO:0000259" key="4">
    <source>
        <dbReference type="Pfam" id="PF00326"/>
    </source>
</evidence>
<feature type="transmembrane region" description="Helical" evidence="2">
    <location>
        <begin position="364"/>
        <end position="383"/>
    </location>
</feature>
<accession>A0ABY8WH45</accession>
<feature type="transmembrane region" description="Helical" evidence="2">
    <location>
        <begin position="403"/>
        <end position="426"/>
    </location>
</feature>
<evidence type="ECO:0000256" key="3">
    <source>
        <dbReference type="SAM" id="SignalP"/>
    </source>
</evidence>
<keyword evidence="2" id="KW-0472">Membrane</keyword>
<keyword evidence="2" id="KW-1133">Transmembrane helix</keyword>
<dbReference type="Pfam" id="PF00326">
    <property type="entry name" value="Peptidase_S9"/>
    <property type="match status" value="1"/>
</dbReference>
<dbReference type="SUPFAM" id="SSF53474">
    <property type="entry name" value="alpha/beta-Hydrolases"/>
    <property type="match status" value="1"/>
</dbReference>
<evidence type="ECO:0000256" key="1">
    <source>
        <dbReference type="ARBA" id="ARBA00022801"/>
    </source>
</evidence>
<dbReference type="InterPro" id="IPR029058">
    <property type="entry name" value="AB_hydrolase_fold"/>
</dbReference>
<keyword evidence="3" id="KW-0732">Signal</keyword>
<evidence type="ECO:0000256" key="2">
    <source>
        <dbReference type="SAM" id="Phobius"/>
    </source>
</evidence>
<dbReference type="PANTHER" id="PTHR43265">
    <property type="entry name" value="ESTERASE ESTD"/>
    <property type="match status" value="1"/>
</dbReference>
<dbReference type="RefSeq" id="WP_284917660.1">
    <property type="nucleotide sequence ID" value="NZ_CP126980.1"/>
</dbReference>
<feature type="signal peptide" evidence="3">
    <location>
        <begin position="1"/>
        <end position="25"/>
    </location>
</feature>
<reference evidence="5 6" key="1">
    <citation type="submission" date="2023-06" db="EMBL/GenBank/DDBJ databases">
        <authorList>
            <person name="Yushchuk O."/>
            <person name="Binda E."/>
            <person name="Ruckert-Reed C."/>
            <person name="Fedorenko V."/>
            <person name="Kalinowski J."/>
            <person name="Marinelli F."/>
        </authorList>
    </citation>
    <scope>NUCLEOTIDE SEQUENCE [LARGE SCALE GENOMIC DNA]</scope>
    <source>
        <strain evidence="5 6">NRRL 3884</strain>
    </source>
</reference>
<name>A0ABY8WH45_9ACTN</name>
<keyword evidence="6" id="KW-1185">Reference proteome</keyword>
<feature type="domain" description="Peptidase S9 prolyl oligopeptidase catalytic" evidence="4">
    <location>
        <begin position="112"/>
        <end position="265"/>
    </location>
</feature>
<gene>
    <name evidence="5" type="ORF">ACTOB_008570</name>
</gene>
<dbReference type="Proteomes" id="UP001240150">
    <property type="component" value="Chromosome"/>
</dbReference>
<dbReference type="PROSITE" id="PS00708">
    <property type="entry name" value="PRO_ENDOPEP_SER"/>
    <property type="match status" value="1"/>
</dbReference>
<dbReference type="InterPro" id="IPR002471">
    <property type="entry name" value="Pept_S9_AS"/>
</dbReference>
<keyword evidence="2" id="KW-0812">Transmembrane</keyword>
<dbReference type="EMBL" id="CP126980">
    <property type="protein sequence ID" value="WIM96378.1"/>
    <property type="molecule type" value="Genomic_DNA"/>
</dbReference>
<evidence type="ECO:0000313" key="6">
    <source>
        <dbReference type="Proteomes" id="UP001240150"/>
    </source>
</evidence>
<sequence length="458" mass="47994">MIARSLRILVLALVAIALTGVPAAAAPARPIPADVTTTDVIIPIKNGKPLYGTVFAPRNAAGPLPGLVLVHGSGNGKRTGVTPEAIAFARQGIAVLAYDKRPLGDPDYSLLADDVVAATGVLREQPGVRPDAVGLWGISEGGWVMPIAASRSRDIAFLVLASAPGLSPLRVQNWNMRNKLAAAGVSGALRDTLSDRFYRLADDAGLFAEASHDPRPPLAGVTQPVLAVYGTADTQVPAAESAAVLRRTVGGPLTVRFLPGAGHTLRVLDGTGMFTDALYPSYPDIVGGWVRAVGAGKVPPPRADPSPVQQATSTAVTPSAWWESWPAQLAVLAVLLVGFLSYPVVALVRRVRRRPVAVARPARLLAAVGATAVLGFVAYFVTVADSANWKGISPGPMVAGRPVFWLALQAVALITVITTAMTIHAWRTSTADRPRQSLLIVAGVLFLPWALYWGLLLP</sequence>
<dbReference type="Gene3D" id="3.40.50.1820">
    <property type="entry name" value="alpha/beta hydrolase"/>
    <property type="match status" value="1"/>
</dbReference>
<feature type="chain" id="PRO_5046055464" evidence="3">
    <location>
        <begin position="26"/>
        <end position="458"/>
    </location>
</feature>
<protein>
    <submittedName>
        <fullName evidence="5">Alpha/beta hydrolase</fullName>
    </submittedName>
</protein>